<keyword evidence="1" id="KW-0812">Transmembrane</keyword>
<evidence type="ECO:0000256" key="1">
    <source>
        <dbReference type="SAM" id="Phobius"/>
    </source>
</evidence>
<evidence type="ECO:0000313" key="3">
    <source>
        <dbReference type="Proteomes" id="UP000325081"/>
    </source>
</evidence>
<accession>A0A5A7R772</accession>
<reference evidence="3" key="1">
    <citation type="journal article" date="2019" name="Curr. Biol.">
        <title>Genome Sequence of Striga asiatica Provides Insight into the Evolution of Plant Parasitism.</title>
        <authorList>
            <person name="Yoshida S."/>
            <person name="Kim S."/>
            <person name="Wafula E.K."/>
            <person name="Tanskanen J."/>
            <person name="Kim Y.M."/>
            <person name="Honaas L."/>
            <person name="Yang Z."/>
            <person name="Spallek T."/>
            <person name="Conn C.E."/>
            <person name="Ichihashi Y."/>
            <person name="Cheong K."/>
            <person name="Cui S."/>
            <person name="Der J.P."/>
            <person name="Gundlach H."/>
            <person name="Jiao Y."/>
            <person name="Hori C."/>
            <person name="Ishida J.K."/>
            <person name="Kasahara H."/>
            <person name="Kiba T."/>
            <person name="Kim M.S."/>
            <person name="Koo N."/>
            <person name="Laohavisit A."/>
            <person name="Lee Y.H."/>
            <person name="Lumba S."/>
            <person name="McCourt P."/>
            <person name="Mortimer J.C."/>
            <person name="Mutuku J.M."/>
            <person name="Nomura T."/>
            <person name="Sasaki-Sekimoto Y."/>
            <person name="Seto Y."/>
            <person name="Wang Y."/>
            <person name="Wakatake T."/>
            <person name="Sakakibara H."/>
            <person name="Demura T."/>
            <person name="Yamaguchi S."/>
            <person name="Yoneyama K."/>
            <person name="Manabe R.I."/>
            <person name="Nelson D.C."/>
            <person name="Schulman A.H."/>
            <person name="Timko M.P."/>
            <person name="dePamphilis C.W."/>
            <person name="Choi D."/>
            <person name="Shirasu K."/>
        </authorList>
    </citation>
    <scope>NUCLEOTIDE SEQUENCE [LARGE SCALE GENOMIC DNA]</scope>
    <source>
        <strain evidence="3">cv. UVA1</strain>
    </source>
</reference>
<keyword evidence="3" id="KW-1185">Reference proteome</keyword>
<dbReference type="InterPro" id="IPR056894">
    <property type="entry name" value="AtTam38"/>
</dbReference>
<feature type="transmembrane region" description="Helical" evidence="1">
    <location>
        <begin position="151"/>
        <end position="168"/>
    </location>
</feature>
<dbReference type="OrthoDB" id="1930779at2759"/>
<keyword evidence="1" id="KW-1133">Transmembrane helix</keyword>
<organism evidence="2 3">
    <name type="scientific">Striga asiatica</name>
    <name type="common">Asiatic witchweed</name>
    <name type="synonym">Buchnera asiatica</name>
    <dbReference type="NCBI Taxonomy" id="4170"/>
    <lineage>
        <taxon>Eukaryota</taxon>
        <taxon>Viridiplantae</taxon>
        <taxon>Streptophyta</taxon>
        <taxon>Embryophyta</taxon>
        <taxon>Tracheophyta</taxon>
        <taxon>Spermatophyta</taxon>
        <taxon>Magnoliopsida</taxon>
        <taxon>eudicotyledons</taxon>
        <taxon>Gunneridae</taxon>
        <taxon>Pentapetalae</taxon>
        <taxon>asterids</taxon>
        <taxon>lamiids</taxon>
        <taxon>Lamiales</taxon>
        <taxon>Orobanchaceae</taxon>
        <taxon>Buchnereae</taxon>
        <taxon>Striga</taxon>
    </lineage>
</organism>
<comment type="caution">
    <text evidence="2">The sequence shown here is derived from an EMBL/GenBank/DDBJ whole genome shotgun (WGS) entry which is preliminary data.</text>
</comment>
<keyword evidence="1" id="KW-0472">Membrane</keyword>
<gene>
    <name evidence="2" type="ORF">STAS_30778</name>
</gene>
<feature type="transmembrane region" description="Helical" evidence="1">
    <location>
        <begin position="227"/>
        <end position="260"/>
    </location>
</feature>
<dbReference type="AlphaFoldDB" id="A0A5A7R772"/>
<name>A0A5A7R772_STRAF</name>
<feature type="transmembrane region" description="Helical" evidence="1">
    <location>
        <begin position="272"/>
        <end position="303"/>
    </location>
</feature>
<dbReference type="EMBL" id="BKCP01010515">
    <property type="protein sequence ID" value="GER53276.1"/>
    <property type="molecule type" value="Genomic_DNA"/>
</dbReference>
<evidence type="ECO:0008006" key="4">
    <source>
        <dbReference type="Google" id="ProtNLM"/>
    </source>
</evidence>
<evidence type="ECO:0000313" key="2">
    <source>
        <dbReference type="EMBL" id="GER53276.1"/>
    </source>
</evidence>
<protein>
    <recommendedName>
        <fullName evidence="4">Embryo defective 1923</fullName>
    </recommendedName>
</protein>
<proteinExistence type="predicted"/>
<sequence length="354" mass="39625">MSMTLSALHCKTPINLFSPTNSPRINHSSRSLSLASSSLPTNAKPLNKLRNPQIFYGPFKKHFVEFQVKSRRFAVNAQYGIESSGNTEKEEVQDREESSMPERFRHLTKEVPAKPLRWPWVIALAFMAYAWRAVLWELFNWKRALTAIGRFLAYISKIILALIFRFIGDPLTSSIRAVETALYSVRAFYSSIISHAPISELATIVMLTSAVLAVAETAVPDSVDSQPYMLTLAGLIGLAAVRNYITELFFWTLLVVLFWFNSSVKGRDYVSSALPVAAVLVAVGEPWVRVVTMGLYLGLAVFYRSRRPVDLKEDGDGGVRRKRVPLPLLCAGLAIGARVAAKWAGYRHLTWMIV</sequence>
<feature type="transmembrane region" description="Helical" evidence="1">
    <location>
        <begin position="118"/>
        <end position="139"/>
    </location>
</feature>
<dbReference type="Pfam" id="PF25114">
    <property type="entry name" value="AtTam38"/>
    <property type="match status" value="1"/>
</dbReference>
<dbReference type="Proteomes" id="UP000325081">
    <property type="component" value="Unassembled WGS sequence"/>
</dbReference>